<dbReference type="STRING" id="47428.A0A284RHX8"/>
<proteinExistence type="predicted"/>
<name>A0A284RHX8_ARMOS</name>
<organism evidence="1 2">
    <name type="scientific">Armillaria ostoyae</name>
    <name type="common">Armillaria root rot fungus</name>
    <dbReference type="NCBI Taxonomy" id="47428"/>
    <lineage>
        <taxon>Eukaryota</taxon>
        <taxon>Fungi</taxon>
        <taxon>Dikarya</taxon>
        <taxon>Basidiomycota</taxon>
        <taxon>Agaricomycotina</taxon>
        <taxon>Agaricomycetes</taxon>
        <taxon>Agaricomycetidae</taxon>
        <taxon>Agaricales</taxon>
        <taxon>Marasmiineae</taxon>
        <taxon>Physalacriaceae</taxon>
        <taxon>Armillaria</taxon>
    </lineage>
</organism>
<reference evidence="2" key="1">
    <citation type="journal article" date="2017" name="Nat. Ecol. Evol.">
        <title>Genome expansion and lineage-specific genetic innovations in the forest pathogenic fungi Armillaria.</title>
        <authorList>
            <person name="Sipos G."/>
            <person name="Prasanna A.N."/>
            <person name="Walter M.C."/>
            <person name="O'Connor E."/>
            <person name="Balint B."/>
            <person name="Krizsan K."/>
            <person name="Kiss B."/>
            <person name="Hess J."/>
            <person name="Varga T."/>
            <person name="Slot J."/>
            <person name="Riley R."/>
            <person name="Boka B."/>
            <person name="Rigling D."/>
            <person name="Barry K."/>
            <person name="Lee J."/>
            <person name="Mihaltcheva S."/>
            <person name="LaButti K."/>
            <person name="Lipzen A."/>
            <person name="Waldron R."/>
            <person name="Moloney N.M."/>
            <person name="Sperisen C."/>
            <person name="Kredics L."/>
            <person name="Vagvoelgyi C."/>
            <person name="Patrignani A."/>
            <person name="Fitzpatrick D."/>
            <person name="Nagy I."/>
            <person name="Doyle S."/>
            <person name="Anderson J.B."/>
            <person name="Grigoriev I.V."/>
            <person name="Gueldener U."/>
            <person name="Muensterkoetter M."/>
            <person name="Nagy L.G."/>
        </authorList>
    </citation>
    <scope>NUCLEOTIDE SEQUENCE [LARGE SCALE GENOMIC DNA]</scope>
    <source>
        <strain evidence="2">C18/9</strain>
    </source>
</reference>
<dbReference type="Proteomes" id="UP000219338">
    <property type="component" value="Unassembled WGS sequence"/>
</dbReference>
<evidence type="ECO:0000313" key="1">
    <source>
        <dbReference type="EMBL" id="SJL08364.1"/>
    </source>
</evidence>
<evidence type="ECO:0000313" key="2">
    <source>
        <dbReference type="Proteomes" id="UP000219338"/>
    </source>
</evidence>
<evidence type="ECO:0008006" key="3">
    <source>
        <dbReference type="Google" id="ProtNLM"/>
    </source>
</evidence>
<protein>
    <recommendedName>
        <fullName evidence="3">Aminoglycoside phosphotransferase domain-containing protein</fullName>
    </recommendedName>
</protein>
<dbReference type="EMBL" id="FUEG01000009">
    <property type="protein sequence ID" value="SJL08364.1"/>
    <property type="molecule type" value="Genomic_DNA"/>
</dbReference>
<dbReference type="OrthoDB" id="2906425at2759"/>
<dbReference type="AlphaFoldDB" id="A0A284RHX8"/>
<gene>
    <name evidence="1" type="ORF">ARMOST_11727</name>
</gene>
<accession>A0A284RHX8</accession>
<keyword evidence="2" id="KW-1185">Reference proteome</keyword>
<sequence>MEFPENMNSESRELYKSSIFKFNLEALQRVATEYRGIRRESCKAITQGGYNTVFLLAFEDGHELIARLGGSRSGYK</sequence>